<dbReference type="EMBL" id="JARKHS020036812">
    <property type="protein sequence ID" value="KAK8754964.1"/>
    <property type="molecule type" value="Genomic_DNA"/>
</dbReference>
<name>A0AAQ4CXM4_AMBAM</name>
<dbReference type="InterPro" id="IPR037272">
    <property type="entry name" value="SNS_sf"/>
</dbReference>
<keyword evidence="10" id="KW-1185">Reference proteome</keyword>
<dbReference type="Pfam" id="PF00209">
    <property type="entry name" value="SNF"/>
    <property type="match status" value="1"/>
</dbReference>
<protein>
    <submittedName>
        <fullName evidence="9">Uncharacterized protein</fullName>
    </submittedName>
</protein>
<dbReference type="Proteomes" id="UP001321473">
    <property type="component" value="Unassembled WGS sequence"/>
</dbReference>
<comment type="similarity">
    <text evidence="2">Belongs to the sodium:neurotransmitter symporter (SNF) (TC 2.A.22) family.</text>
</comment>
<keyword evidence="3" id="KW-0813">Transport</keyword>
<feature type="transmembrane region" description="Helical" evidence="8">
    <location>
        <begin position="76"/>
        <end position="96"/>
    </location>
</feature>
<sequence>MAMAHCAAGFVAGLPLVSRQAGLQLLHLLDAQVIGPLLAFSALCELLAITCLYGLEHFRLDVLLMHGEAWAPVLEAAWKWFLPTLLSVTLAGGLLTGGCGGAEAPQDLPGACMAAWLLIAVGVAQVPLWAIKAAMSRHDQYERLKGADLVLGSPSLTYSAPTNFTNAVMKLLSIYGAQADESPLPIRHATTVATKALS</sequence>
<evidence type="ECO:0000256" key="5">
    <source>
        <dbReference type="ARBA" id="ARBA00022847"/>
    </source>
</evidence>
<comment type="caution">
    <text evidence="9">The sequence shown here is derived from an EMBL/GenBank/DDBJ whole genome shotgun (WGS) entry which is preliminary data.</text>
</comment>
<evidence type="ECO:0000313" key="9">
    <source>
        <dbReference type="EMBL" id="KAK8754964.1"/>
    </source>
</evidence>
<proteinExistence type="inferred from homology"/>
<comment type="subcellular location">
    <subcellularLocation>
        <location evidence="1">Membrane</location>
        <topology evidence="1">Multi-pass membrane protein</topology>
    </subcellularLocation>
</comment>
<reference evidence="9 10" key="1">
    <citation type="journal article" date="2023" name="Arcadia Sci">
        <title>De novo assembly of a long-read Amblyomma americanum tick genome.</title>
        <authorList>
            <person name="Chou S."/>
            <person name="Poskanzer K.E."/>
            <person name="Rollins M."/>
            <person name="Thuy-Boun P.S."/>
        </authorList>
    </citation>
    <scope>NUCLEOTIDE SEQUENCE [LARGE SCALE GENOMIC DNA]</scope>
    <source>
        <strain evidence="9">F_SG_1</strain>
        <tissue evidence="9">Salivary glands</tissue>
    </source>
</reference>
<dbReference type="GO" id="GO:0015179">
    <property type="term" value="F:L-amino acid transmembrane transporter activity"/>
    <property type="evidence" value="ECO:0007669"/>
    <property type="project" value="TreeGrafter"/>
</dbReference>
<dbReference type="GO" id="GO:0089718">
    <property type="term" value="P:amino acid import across plasma membrane"/>
    <property type="evidence" value="ECO:0007669"/>
    <property type="project" value="TreeGrafter"/>
</dbReference>
<evidence type="ECO:0000256" key="8">
    <source>
        <dbReference type="SAM" id="Phobius"/>
    </source>
</evidence>
<evidence type="ECO:0000256" key="6">
    <source>
        <dbReference type="ARBA" id="ARBA00022989"/>
    </source>
</evidence>
<evidence type="ECO:0000256" key="1">
    <source>
        <dbReference type="ARBA" id="ARBA00004141"/>
    </source>
</evidence>
<keyword evidence="5" id="KW-0769">Symport</keyword>
<dbReference type="PANTHER" id="PTHR11616">
    <property type="entry name" value="SODIUM/CHLORIDE DEPENDENT TRANSPORTER"/>
    <property type="match status" value="1"/>
</dbReference>
<evidence type="ECO:0000256" key="4">
    <source>
        <dbReference type="ARBA" id="ARBA00022692"/>
    </source>
</evidence>
<evidence type="ECO:0000256" key="7">
    <source>
        <dbReference type="ARBA" id="ARBA00023136"/>
    </source>
</evidence>
<feature type="transmembrane region" description="Helical" evidence="8">
    <location>
        <begin position="35"/>
        <end position="55"/>
    </location>
</feature>
<dbReference type="GO" id="GO:0005886">
    <property type="term" value="C:plasma membrane"/>
    <property type="evidence" value="ECO:0007669"/>
    <property type="project" value="TreeGrafter"/>
</dbReference>
<keyword evidence="4 8" id="KW-0812">Transmembrane</keyword>
<accession>A0AAQ4CXM4</accession>
<gene>
    <name evidence="9" type="ORF">V5799_002335</name>
</gene>
<dbReference type="InterPro" id="IPR000175">
    <property type="entry name" value="Na/ntran_symport"/>
</dbReference>
<dbReference type="AlphaFoldDB" id="A0AAQ4CXM4"/>
<dbReference type="GO" id="GO:0005283">
    <property type="term" value="F:amino acid:sodium symporter activity"/>
    <property type="evidence" value="ECO:0007669"/>
    <property type="project" value="TreeGrafter"/>
</dbReference>
<evidence type="ECO:0000313" key="10">
    <source>
        <dbReference type="Proteomes" id="UP001321473"/>
    </source>
</evidence>
<evidence type="ECO:0000256" key="3">
    <source>
        <dbReference type="ARBA" id="ARBA00022448"/>
    </source>
</evidence>
<keyword evidence="6 8" id="KW-1133">Transmembrane helix</keyword>
<dbReference type="SUPFAM" id="SSF161070">
    <property type="entry name" value="SNF-like"/>
    <property type="match status" value="1"/>
</dbReference>
<feature type="transmembrane region" description="Helical" evidence="8">
    <location>
        <begin position="108"/>
        <end position="131"/>
    </location>
</feature>
<keyword evidence="7 8" id="KW-0472">Membrane</keyword>
<dbReference type="GO" id="GO:0015187">
    <property type="term" value="F:glycine transmembrane transporter activity"/>
    <property type="evidence" value="ECO:0007669"/>
    <property type="project" value="TreeGrafter"/>
</dbReference>
<evidence type="ECO:0000256" key="2">
    <source>
        <dbReference type="ARBA" id="ARBA00006459"/>
    </source>
</evidence>
<organism evidence="9 10">
    <name type="scientific">Amblyomma americanum</name>
    <name type="common">Lone star tick</name>
    <dbReference type="NCBI Taxonomy" id="6943"/>
    <lineage>
        <taxon>Eukaryota</taxon>
        <taxon>Metazoa</taxon>
        <taxon>Ecdysozoa</taxon>
        <taxon>Arthropoda</taxon>
        <taxon>Chelicerata</taxon>
        <taxon>Arachnida</taxon>
        <taxon>Acari</taxon>
        <taxon>Parasitiformes</taxon>
        <taxon>Ixodida</taxon>
        <taxon>Ixodoidea</taxon>
        <taxon>Ixodidae</taxon>
        <taxon>Amblyomminae</taxon>
        <taxon>Amblyomma</taxon>
    </lineage>
</organism>
<dbReference type="PANTHER" id="PTHR11616:SF236">
    <property type="entry name" value="TRANSPORTER"/>
    <property type="match status" value="1"/>
</dbReference>
<dbReference type="PROSITE" id="PS50267">
    <property type="entry name" value="NA_NEUROTRAN_SYMP_3"/>
    <property type="match status" value="1"/>
</dbReference>